<comment type="caution">
    <text evidence="14">The sequence shown here is derived from an EMBL/GenBank/DDBJ whole genome shotgun (WGS) entry which is preliminary data.</text>
</comment>
<keyword evidence="8" id="KW-0238">DNA-binding</keyword>
<organism evidence="14 15">
    <name type="scientific">Candidatus Nanosyncoccus alces</name>
    <dbReference type="NCBI Taxonomy" id="2171997"/>
    <lineage>
        <taxon>Bacteria</taxon>
        <taxon>Candidatus Saccharimonadota</taxon>
        <taxon>Candidatus Nanosyncoccalia</taxon>
        <taxon>Candidatus Nanosyncoccales</taxon>
        <taxon>Candidatus Nanosyncoccaceae</taxon>
        <taxon>Candidatus Nanosyncoccus</taxon>
    </lineage>
</organism>
<dbReference type="PANTHER" id="PTHR10133">
    <property type="entry name" value="DNA POLYMERASE I"/>
    <property type="match status" value="1"/>
</dbReference>
<keyword evidence="7" id="KW-0239">DNA-directed DNA polymerase</keyword>
<gene>
    <name evidence="14" type="primary">polA</name>
    <name evidence="14" type="ORF">G3RUM_00488</name>
</gene>
<keyword evidence="3 14" id="KW-0808">Transferase</keyword>
<dbReference type="RefSeq" id="WP_164998341.1">
    <property type="nucleotide sequence ID" value="NZ_PRLM01000005.1"/>
</dbReference>
<name>A0ABY0FLG8_9BACT</name>
<dbReference type="SUPFAM" id="SSF88723">
    <property type="entry name" value="PIN domain-like"/>
    <property type="match status" value="1"/>
</dbReference>
<dbReference type="Gene3D" id="1.20.1060.10">
    <property type="entry name" value="Taq DNA Polymerase, Chain T, domain 4"/>
    <property type="match status" value="1"/>
</dbReference>
<dbReference type="InterPro" id="IPR008918">
    <property type="entry name" value="HhH2"/>
</dbReference>
<evidence type="ECO:0000256" key="2">
    <source>
        <dbReference type="ARBA" id="ARBA00012417"/>
    </source>
</evidence>
<reference evidence="14 15" key="1">
    <citation type="journal article" date="2018" name="bioRxiv">
        <title>Evidence of independent acquisition and adaption of ultra-small bacteria to human hosts across the highly diverse yet reduced genomes of the phylum Saccharibacteria.</title>
        <authorList>
            <person name="McLean J.S."/>
            <person name="Bor B."/>
            <person name="To T.T."/>
            <person name="Liu Q."/>
            <person name="Kearns K.A."/>
            <person name="Solden L.M."/>
            <person name="Wrighton K.C."/>
            <person name="He X."/>
            <person name="Shi W."/>
        </authorList>
    </citation>
    <scope>NUCLEOTIDE SEQUENCE [LARGE SCALE GENOMIC DNA]</scope>
    <source>
        <strain evidence="14 15">TM7_G3_2_Rum_HOT_351B</strain>
    </source>
</reference>
<dbReference type="Pfam" id="PF00476">
    <property type="entry name" value="DNA_pol_A"/>
    <property type="match status" value="1"/>
</dbReference>
<dbReference type="SMART" id="SM00475">
    <property type="entry name" value="53EXOc"/>
    <property type="match status" value="1"/>
</dbReference>
<feature type="domain" description="5'-3' exonuclease" evidence="12">
    <location>
        <begin position="2"/>
        <end position="269"/>
    </location>
</feature>
<dbReference type="InterPro" id="IPR001098">
    <property type="entry name" value="DNA-dir_DNA_pol_A_palm_dom"/>
</dbReference>
<keyword evidence="4 14" id="KW-0548">Nucleotidyltransferase</keyword>
<dbReference type="InterPro" id="IPR036279">
    <property type="entry name" value="5-3_exonuclease_C_sf"/>
</dbReference>
<evidence type="ECO:0000256" key="6">
    <source>
        <dbReference type="ARBA" id="ARBA00022763"/>
    </source>
</evidence>
<dbReference type="InterPro" id="IPR002298">
    <property type="entry name" value="DNA_polymerase_A"/>
</dbReference>
<evidence type="ECO:0000256" key="10">
    <source>
        <dbReference type="ARBA" id="ARBA00049244"/>
    </source>
</evidence>
<evidence type="ECO:0000259" key="12">
    <source>
        <dbReference type="SMART" id="SM00475"/>
    </source>
</evidence>
<dbReference type="SUPFAM" id="SSF47807">
    <property type="entry name" value="5' to 3' exonuclease, C-terminal subdomain"/>
    <property type="match status" value="1"/>
</dbReference>
<evidence type="ECO:0000256" key="3">
    <source>
        <dbReference type="ARBA" id="ARBA00022679"/>
    </source>
</evidence>
<comment type="catalytic activity">
    <reaction evidence="10">
        <text>DNA(n) + a 2'-deoxyribonucleoside 5'-triphosphate = DNA(n+1) + diphosphate</text>
        <dbReference type="Rhea" id="RHEA:22508"/>
        <dbReference type="Rhea" id="RHEA-COMP:17339"/>
        <dbReference type="Rhea" id="RHEA-COMP:17340"/>
        <dbReference type="ChEBI" id="CHEBI:33019"/>
        <dbReference type="ChEBI" id="CHEBI:61560"/>
        <dbReference type="ChEBI" id="CHEBI:173112"/>
        <dbReference type="EC" id="2.7.7.7"/>
    </reaction>
</comment>
<protein>
    <recommendedName>
        <fullName evidence="2">DNA-directed DNA polymerase</fullName>
        <ecNumber evidence="2">2.7.7.7</ecNumber>
    </recommendedName>
</protein>
<dbReference type="SMART" id="SM00482">
    <property type="entry name" value="POLAc"/>
    <property type="match status" value="1"/>
</dbReference>
<dbReference type="InterPro" id="IPR020046">
    <property type="entry name" value="5-3_exonucl_a-hlix_arch_N"/>
</dbReference>
<feature type="domain" description="DNA-directed DNA polymerase family A palm" evidence="13">
    <location>
        <begin position="574"/>
        <end position="777"/>
    </location>
</feature>
<dbReference type="InterPro" id="IPR002421">
    <property type="entry name" value="5-3_exonuclease"/>
</dbReference>
<dbReference type="EMBL" id="PRLM01000005">
    <property type="protein sequence ID" value="RYC74622.1"/>
    <property type="molecule type" value="Genomic_DNA"/>
</dbReference>
<dbReference type="CDD" id="cd08637">
    <property type="entry name" value="DNA_pol_A_pol_I_C"/>
    <property type="match status" value="1"/>
</dbReference>
<keyword evidence="15" id="KW-1185">Reference proteome</keyword>
<evidence type="ECO:0000256" key="7">
    <source>
        <dbReference type="ARBA" id="ARBA00022932"/>
    </source>
</evidence>
<evidence type="ECO:0000313" key="14">
    <source>
        <dbReference type="EMBL" id="RYC74622.1"/>
    </source>
</evidence>
<evidence type="ECO:0000256" key="9">
    <source>
        <dbReference type="ARBA" id="ARBA00023204"/>
    </source>
</evidence>
<accession>A0ABY0FLG8</accession>
<dbReference type="PANTHER" id="PTHR10133:SF27">
    <property type="entry name" value="DNA POLYMERASE NU"/>
    <property type="match status" value="1"/>
</dbReference>
<evidence type="ECO:0000313" key="15">
    <source>
        <dbReference type="Proteomes" id="UP001191019"/>
    </source>
</evidence>
<comment type="similarity">
    <text evidence="1">Belongs to the DNA polymerase type-A family.</text>
</comment>
<dbReference type="Pfam" id="PF02739">
    <property type="entry name" value="5_3_exonuc_N"/>
    <property type="match status" value="1"/>
</dbReference>
<keyword evidence="6" id="KW-0227">DNA damage</keyword>
<dbReference type="PRINTS" id="PR00868">
    <property type="entry name" value="DNAPOLI"/>
</dbReference>
<keyword evidence="5" id="KW-0235">DNA replication</keyword>
<dbReference type="InterPro" id="IPR043502">
    <property type="entry name" value="DNA/RNA_pol_sf"/>
</dbReference>
<dbReference type="Proteomes" id="UP001191019">
    <property type="component" value="Unassembled WGS sequence"/>
</dbReference>
<dbReference type="GO" id="GO:0003887">
    <property type="term" value="F:DNA-directed DNA polymerase activity"/>
    <property type="evidence" value="ECO:0007669"/>
    <property type="project" value="UniProtKB-EC"/>
</dbReference>
<keyword evidence="9" id="KW-0234">DNA repair</keyword>
<evidence type="ECO:0000256" key="1">
    <source>
        <dbReference type="ARBA" id="ARBA00007705"/>
    </source>
</evidence>
<dbReference type="SMART" id="SM00279">
    <property type="entry name" value="HhH2"/>
    <property type="match status" value="1"/>
</dbReference>
<feature type="region of interest" description="Disordered" evidence="11">
    <location>
        <begin position="302"/>
        <end position="335"/>
    </location>
</feature>
<dbReference type="Pfam" id="PF01367">
    <property type="entry name" value="5_3_exonuc"/>
    <property type="match status" value="1"/>
</dbReference>
<dbReference type="InterPro" id="IPR019760">
    <property type="entry name" value="DNA-dir_DNA_pol_A_CS"/>
</dbReference>
<dbReference type="EC" id="2.7.7.7" evidence="2"/>
<feature type="compositionally biased region" description="Basic and acidic residues" evidence="11">
    <location>
        <begin position="307"/>
        <end position="326"/>
    </location>
</feature>
<dbReference type="Gene3D" id="3.40.50.1010">
    <property type="entry name" value="5'-nuclease"/>
    <property type="match status" value="1"/>
</dbReference>
<dbReference type="CDD" id="cd09859">
    <property type="entry name" value="PIN_53EXO"/>
    <property type="match status" value="1"/>
</dbReference>
<dbReference type="InterPro" id="IPR029060">
    <property type="entry name" value="PIN-like_dom_sf"/>
</dbReference>
<dbReference type="Gene3D" id="1.10.150.20">
    <property type="entry name" value="5' to 3' exonuclease, C-terminal subdomain"/>
    <property type="match status" value="2"/>
</dbReference>
<dbReference type="Gene3D" id="3.30.70.370">
    <property type="match status" value="1"/>
</dbReference>
<reference evidence="14 15" key="2">
    <citation type="journal article" date="2020" name="Cell Rep.">
        <title>Acquisition and Adaptation of Ultra-small Parasitic Reduced Genome Bacteria to Mammalian Hosts.</title>
        <authorList>
            <person name="McLean J.S."/>
            <person name="Bor B."/>
            <person name="Kerns K.A."/>
            <person name="Liu Q."/>
            <person name="To T.T."/>
            <person name="Solden L."/>
            <person name="Hendrickson E.L."/>
            <person name="Wrighton K."/>
            <person name="Shi W."/>
            <person name="He X."/>
        </authorList>
    </citation>
    <scope>NUCLEOTIDE SEQUENCE [LARGE SCALE GENOMIC DNA]</scope>
    <source>
        <strain evidence="14 15">TM7_G3_2_Rum_HOT_351B</strain>
    </source>
</reference>
<dbReference type="PROSITE" id="PS00447">
    <property type="entry name" value="DNA_POLYMERASE_A"/>
    <property type="match status" value="1"/>
</dbReference>
<evidence type="ECO:0000256" key="4">
    <source>
        <dbReference type="ARBA" id="ARBA00022695"/>
    </source>
</evidence>
<sequence length="813" mass="91313">MKRLVLIDGKSVFYRGYYAMGPLSLSDGTPTGGIYGFAAIAMEIVKKLNPTKVIVAWDSKTSVSRRRAIYPEYKAGRTKPGDDFYAQIPLLEELISNLGWTFVEIDDYEADDIIGTLSRQADETLDSSGKCEYETYIISSDLDMLQIVDDNTYMWRILKGFSNIEQINVAEVEEKYGIKKSQFLDLKSLKGDSSDNIPGVPGIGEKTAAKLLNEYNDLDNIYNNLDKITGSVHDKLKAGKESAYMSRDLAKIMFDAPVSLAKIPDFRFDRDQVIAGLKKLEFNSLIRKIQKLDSISRKTQVGVQKTVSRESHEASEVSEAHNDGPEQTRSNEPQMSFPIDEKDIIIGWDIKSIMHSNDKIVAEILSGKPFWDLSQAAFLLNPLSREQPTLSIPEEEYQKQKAELEKYPRLYNIYTDFDLPLIPVLYKMEQKGMLIDRTYFSNLRAEYSAEVDRIEHEIFALAGKEFNLNSPYQLGEILFVNLQLPVKGIKKTARGYSTGAKELEKLKDFHPIIAKIIEYREAAKLLSTYIIPMPDLADASDRIHTTFTQNVTATGRLSSQNPNLQNIPVRTEEGKRIRTGFIAPAGKVLVSADYSQFELRLAAILAGDQALISDFNSGIDIHTKTASEAFNVPFDQVTKNQRRAAKVINFGVLYGMSVKGLADAAKMSIADAKQFINNYFELRAPIKRKLESILKQAREQGYVETFYGRRRPTPDVKSANFLVRQAAERAAQNMPIQGTEADLMKRAMINVDRALPAGAELVMQVHDSLIVECDENISKDVAKILKHEMESVAPELAIKLAVDVTTGHNWGEL</sequence>
<evidence type="ECO:0000256" key="11">
    <source>
        <dbReference type="SAM" id="MobiDB-lite"/>
    </source>
</evidence>
<dbReference type="CDD" id="cd09898">
    <property type="entry name" value="H3TH_53EXO"/>
    <property type="match status" value="1"/>
</dbReference>
<dbReference type="InterPro" id="IPR020045">
    <property type="entry name" value="DNA_polI_H3TH"/>
</dbReference>
<dbReference type="SUPFAM" id="SSF56672">
    <property type="entry name" value="DNA/RNA polymerases"/>
    <property type="match status" value="1"/>
</dbReference>
<proteinExistence type="inferred from homology"/>
<evidence type="ECO:0000256" key="8">
    <source>
        <dbReference type="ARBA" id="ARBA00023125"/>
    </source>
</evidence>
<evidence type="ECO:0000259" key="13">
    <source>
        <dbReference type="SMART" id="SM00482"/>
    </source>
</evidence>
<evidence type="ECO:0000256" key="5">
    <source>
        <dbReference type="ARBA" id="ARBA00022705"/>
    </source>
</evidence>